<dbReference type="AlphaFoldDB" id="A0A917UKA6"/>
<evidence type="ECO:0000313" key="2">
    <source>
        <dbReference type="Proteomes" id="UP000653411"/>
    </source>
</evidence>
<dbReference type="Proteomes" id="UP000653411">
    <property type="component" value="Unassembled WGS sequence"/>
</dbReference>
<dbReference type="RefSeq" id="WP_189261589.1">
    <property type="nucleotide sequence ID" value="NZ_BMML01000002.1"/>
</dbReference>
<dbReference type="InterPro" id="IPR029058">
    <property type="entry name" value="AB_hydrolase_fold"/>
</dbReference>
<accession>A0A917UKA6</accession>
<sequence length="325" mass="35250">MKPRLLFVHGVGGPRSPAAELDTWLRALADGGRRAGHARRFLDLTQGWAADARFVYYGHLFGRPQEQGGEPGDPDDPENADATEAELVRELFQEAVAAWLAGSADEQETGPLRHALAQLAPEGGAQGAGAVVRQVLDCANTLLSAPGLRTVGTWASAGLMVGQLRQVIRYLRRAERDDGGSTLDTRVRRCLHQELDSRVPTIVLAHSLGTVVALEALHTHDGEVPLFVTLGSPIGMRAAVGRRIRPQPLRVPEPVGRWLNFWDRDDLIAVRPQLEKSLLPNRRGVLPRSARVDSDGVWVHPAVKYLAQPGVAGPVIEAIERATTP</sequence>
<protein>
    <recommendedName>
        <fullName evidence="3">Alpha/beta hydrolase</fullName>
    </recommendedName>
</protein>
<dbReference type="SUPFAM" id="SSF53474">
    <property type="entry name" value="alpha/beta-Hydrolases"/>
    <property type="match status" value="1"/>
</dbReference>
<reference evidence="1" key="1">
    <citation type="journal article" date="2014" name="Int. J. Syst. Evol. Microbiol.">
        <title>Complete genome sequence of Corynebacterium casei LMG S-19264T (=DSM 44701T), isolated from a smear-ripened cheese.</title>
        <authorList>
            <consortium name="US DOE Joint Genome Institute (JGI-PGF)"/>
            <person name="Walter F."/>
            <person name="Albersmeier A."/>
            <person name="Kalinowski J."/>
            <person name="Ruckert C."/>
        </authorList>
    </citation>
    <scope>NUCLEOTIDE SEQUENCE</scope>
    <source>
        <strain evidence="1">CGMCC 4.7110</strain>
    </source>
</reference>
<reference evidence="1" key="2">
    <citation type="submission" date="2020-09" db="EMBL/GenBank/DDBJ databases">
        <authorList>
            <person name="Sun Q."/>
            <person name="Zhou Y."/>
        </authorList>
    </citation>
    <scope>NUCLEOTIDE SEQUENCE</scope>
    <source>
        <strain evidence="1">CGMCC 4.7110</strain>
    </source>
</reference>
<evidence type="ECO:0000313" key="1">
    <source>
        <dbReference type="EMBL" id="GGM94174.1"/>
    </source>
</evidence>
<dbReference type="EMBL" id="BMML01000002">
    <property type="protein sequence ID" value="GGM94174.1"/>
    <property type="molecule type" value="Genomic_DNA"/>
</dbReference>
<proteinExistence type="predicted"/>
<name>A0A917UKA6_9ACTN</name>
<organism evidence="1 2">
    <name type="scientific">Streptomyces fuscichromogenes</name>
    <dbReference type="NCBI Taxonomy" id="1324013"/>
    <lineage>
        <taxon>Bacteria</taxon>
        <taxon>Bacillati</taxon>
        <taxon>Actinomycetota</taxon>
        <taxon>Actinomycetes</taxon>
        <taxon>Kitasatosporales</taxon>
        <taxon>Streptomycetaceae</taxon>
        <taxon>Streptomyces</taxon>
    </lineage>
</organism>
<keyword evidence="2" id="KW-1185">Reference proteome</keyword>
<gene>
    <name evidence="1" type="ORF">GCM10011578_013050</name>
</gene>
<evidence type="ECO:0008006" key="3">
    <source>
        <dbReference type="Google" id="ProtNLM"/>
    </source>
</evidence>
<dbReference type="Gene3D" id="3.40.50.1820">
    <property type="entry name" value="alpha/beta hydrolase"/>
    <property type="match status" value="1"/>
</dbReference>
<comment type="caution">
    <text evidence="1">The sequence shown here is derived from an EMBL/GenBank/DDBJ whole genome shotgun (WGS) entry which is preliminary data.</text>
</comment>